<evidence type="ECO:0000313" key="6">
    <source>
        <dbReference type="Proteomes" id="UP000794436"/>
    </source>
</evidence>
<keyword evidence="6" id="KW-1185">Reference proteome</keyword>
<evidence type="ECO:0000256" key="1">
    <source>
        <dbReference type="ARBA" id="ARBA00022692"/>
    </source>
</evidence>
<feature type="transmembrane region" description="Helical" evidence="4">
    <location>
        <begin position="20"/>
        <end position="41"/>
    </location>
</feature>
<proteinExistence type="predicted"/>
<dbReference type="GO" id="GO:0016020">
    <property type="term" value="C:membrane"/>
    <property type="evidence" value="ECO:0007669"/>
    <property type="project" value="InterPro"/>
</dbReference>
<feature type="transmembrane region" description="Helical" evidence="4">
    <location>
        <begin position="218"/>
        <end position="245"/>
    </location>
</feature>
<feature type="transmembrane region" description="Helical" evidence="4">
    <location>
        <begin position="137"/>
        <end position="162"/>
    </location>
</feature>
<reference evidence="5" key="1">
    <citation type="submission" date="2019-03" db="EMBL/GenBank/DDBJ databases">
        <title>Long read genome sequence of the mycoparasitic Pythium oligandrum ATCC 38472 isolated from sugarbeet rhizosphere.</title>
        <authorList>
            <person name="Gaulin E."/>
        </authorList>
    </citation>
    <scope>NUCLEOTIDE SEQUENCE</scope>
    <source>
        <strain evidence="5">ATCC 38472_TT</strain>
    </source>
</reference>
<dbReference type="InterPro" id="IPR036640">
    <property type="entry name" value="ABC1_TM_sf"/>
</dbReference>
<evidence type="ECO:0000256" key="4">
    <source>
        <dbReference type="SAM" id="Phobius"/>
    </source>
</evidence>
<name>A0A8K1FM88_PYTOL</name>
<organism evidence="5 6">
    <name type="scientific">Pythium oligandrum</name>
    <name type="common">Mycoparasitic fungus</name>
    <dbReference type="NCBI Taxonomy" id="41045"/>
    <lineage>
        <taxon>Eukaryota</taxon>
        <taxon>Sar</taxon>
        <taxon>Stramenopiles</taxon>
        <taxon>Oomycota</taxon>
        <taxon>Peronosporomycetes</taxon>
        <taxon>Pythiales</taxon>
        <taxon>Pythiaceae</taxon>
        <taxon>Pythium</taxon>
    </lineage>
</organism>
<dbReference type="EMBL" id="SPLM01000001">
    <property type="protein sequence ID" value="TMW69090.1"/>
    <property type="molecule type" value="Genomic_DNA"/>
</dbReference>
<feature type="transmembrane region" description="Helical" evidence="4">
    <location>
        <begin position="72"/>
        <end position="92"/>
    </location>
</feature>
<evidence type="ECO:0000256" key="3">
    <source>
        <dbReference type="ARBA" id="ARBA00023136"/>
    </source>
</evidence>
<gene>
    <name evidence="5" type="ORF">Poli38472_001246</name>
</gene>
<dbReference type="GO" id="GO:0005524">
    <property type="term" value="F:ATP binding"/>
    <property type="evidence" value="ECO:0007669"/>
    <property type="project" value="InterPro"/>
</dbReference>
<comment type="caution">
    <text evidence="5">The sequence shown here is derived from an EMBL/GenBank/DDBJ whole genome shotgun (WGS) entry which is preliminary data.</text>
</comment>
<keyword evidence="2 4" id="KW-1133">Transmembrane helix</keyword>
<keyword evidence="3 4" id="KW-0472">Membrane</keyword>
<dbReference type="Gene3D" id="1.20.1560.10">
    <property type="entry name" value="ABC transporter type 1, transmembrane domain"/>
    <property type="match status" value="1"/>
</dbReference>
<evidence type="ECO:0000256" key="2">
    <source>
        <dbReference type="ARBA" id="ARBA00022989"/>
    </source>
</evidence>
<accession>A0A8K1FM88</accession>
<protein>
    <submittedName>
        <fullName evidence="5">Uncharacterized protein</fullName>
    </submittedName>
</protein>
<keyword evidence="1 4" id="KW-0812">Transmembrane</keyword>
<feature type="transmembrane region" description="Helical" evidence="4">
    <location>
        <begin position="257"/>
        <end position="278"/>
    </location>
</feature>
<dbReference type="Proteomes" id="UP000794436">
    <property type="component" value="Unassembled WGS sequence"/>
</dbReference>
<evidence type="ECO:0000313" key="5">
    <source>
        <dbReference type="EMBL" id="TMW69090.1"/>
    </source>
</evidence>
<sequence length="292" mass="32164">MGFTGRCTKSRRLLRAMNRVEWLVMVVALAASAYVGWTIGYESLLITEMLMLRATLSTLTAEDWTSATKDGMTLATTILVGSFVSHLCSTWVIRQRNKGAEEDTEETTLVQFMTKLSRNVVVAMVALPIAWRNGWDILLVMVLLCPVVLMFPRVMAMFLIWLDTPASEHDDRDAREKQDIAQIKRILSHSQNIQALNATETATKTLDRAAHDALTTNLFAIANVLALGILLVYTVPVIFVFYAGYKTSGETGTTQGLRSMVVAIMASMTVIRAISALLSNADGDLVQRIAAS</sequence>
<dbReference type="AlphaFoldDB" id="A0A8K1FM88"/>